<feature type="region of interest" description="Disordered" evidence="1">
    <location>
        <begin position="93"/>
        <end position="116"/>
    </location>
</feature>
<dbReference type="AlphaFoldDB" id="A0A1B1ALY7"/>
<protein>
    <submittedName>
        <fullName evidence="2">Uncharacterized protein</fullName>
    </submittedName>
</protein>
<accession>A0A1B1ALY7</accession>
<feature type="compositionally biased region" description="Polar residues" evidence="1">
    <location>
        <begin position="94"/>
        <end position="106"/>
    </location>
</feature>
<evidence type="ECO:0000313" key="3">
    <source>
        <dbReference type="Proteomes" id="UP000092498"/>
    </source>
</evidence>
<evidence type="ECO:0000313" key="2">
    <source>
        <dbReference type="EMBL" id="ANP47551.1"/>
    </source>
</evidence>
<proteinExistence type="predicted"/>
<feature type="region of interest" description="Disordered" evidence="1">
    <location>
        <begin position="44"/>
        <end position="69"/>
    </location>
</feature>
<gene>
    <name evidence="2" type="ORF">ATE48_17395</name>
</gene>
<dbReference type="Proteomes" id="UP000092498">
    <property type="component" value="Chromosome"/>
</dbReference>
<dbReference type="KEGG" id="cbot:ATE48_17395"/>
<sequence>MYSFWAIAWPLVTFPGRLGRSIAAAHHAASAKAQFRRLKTLVLIDGPTAQPPTEPSDDNGGNPEREENVACPSYPLLARFSLDTTIEQPIFPVSKQTVGVNKTPAQSEEARADEGD</sequence>
<dbReference type="EMBL" id="CP013244">
    <property type="protein sequence ID" value="ANP47551.1"/>
    <property type="molecule type" value="Genomic_DNA"/>
</dbReference>
<organism evidence="2 3">
    <name type="scientific">Candidatus Viadribacter manganicus</name>
    <dbReference type="NCBI Taxonomy" id="1759059"/>
    <lineage>
        <taxon>Bacteria</taxon>
        <taxon>Pseudomonadati</taxon>
        <taxon>Pseudomonadota</taxon>
        <taxon>Alphaproteobacteria</taxon>
        <taxon>Hyphomonadales</taxon>
        <taxon>Hyphomonadaceae</taxon>
        <taxon>Candidatus Viadribacter</taxon>
    </lineage>
</organism>
<dbReference type="InParanoid" id="A0A1B1ALY7"/>
<evidence type="ECO:0000256" key="1">
    <source>
        <dbReference type="SAM" id="MobiDB-lite"/>
    </source>
</evidence>
<keyword evidence="3" id="KW-1185">Reference proteome</keyword>
<dbReference type="RefSeq" id="WP_066773798.1">
    <property type="nucleotide sequence ID" value="NZ_CP013244.1"/>
</dbReference>
<name>A0A1B1ALY7_9PROT</name>
<reference evidence="2 3" key="1">
    <citation type="submission" date="2015-11" db="EMBL/GenBank/DDBJ databases">
        <title>Whole-Genome Sequence of Candidatus Oderbacter manganicum from the National Park Lower Oder Valley, Germany.</title>
        <authorList>
            <person name="Braun B."/>
            <person name="Liere K."/>
            <person name="Szewzyk U."/>
        </authorList>
    </citation>
    <scope>NUCLEOTIDE SEQUENCE [LARGE SCALE GENOMIC DNA]</scope>
    <source>
        <strain evidence="2 3">OTSz_A_272</strain>
    </source>
</reference>